<gene>
    <name evidence="1" type="ORF">M6B38_347145</name>
</gene>
<dbReference type="Proteomes" id="UP001140949">
    <property type="component" value="Unassembled WGS sequence"/>
</dbReference>
<protein>
    <submittedName>
        <fullName evidence="1">Uncharacterized protein</fullName>
    </submittedName>
</protein>
<name>A0AAX6GU39_IRIPA</name>
<organism evidence="1 2">
    <name type="scientific">Iris pallida</name>
    <name type="common">Sweet iris</name>
    <dbReference type="NCBI Taxonomy" id="29817"/>
    <lineage>
        <taxon>Eukaryota</taxon>
        <taxon>Viridiplantae</taxon>
        <taxon>Streptophyta</taxon>
        <taxon>Embryophyta</taxon>
        <taxon>Tracheophyta</taxon>
        <taxon>Spermatophyta</taxon>
        <taxon>Magnoliopsida</taxon>
        <taxon>Liliopsida</taxon>
        <taxon>Asparagales</taxon>
        <taxon>Iridaceae</taxon>
        <taxon>Iridoideae</taxon>
        <taxon>Irideae</taxon>
        <taxon>Iris</taxon>
    </lineage>
</organism>
<reference evidence="1" key="2">
    <citation type="submission" date="2023-04" db="EMBL/GenBank/DDBJ databases">
        <authorList>
            <person name="Bruccoleri R.E."/>
            <person name="Oakeley E.J."/>
            <person name="Faust A.-M."/>
            <person name="Dessus-Babus S."/>
            <person name="Altorfer M."/>
            <person name="Burckhardt D."/>
            <person name="Oertli M."/>
            <person name="Naumann U."/>
            <person name="Petersen F."/>
            <person name="Wong J."/>
        </authorList>
    </citation>
    <scope>NUCLEOTIDE SEQUENCE</scope>
    <source>
        <strain evidence="1">GSM-AAB239-AS_SAM_17_03QT</strain>
        <tissue evidence="1">Leaf</tissue>
    </source>
</reference>
<proteinExistence type="predicted"/>
<dbReference type="AlphaFoldDB" id="A0AAX6GU39"/>
<reference evidence="1" key="1">
    <citation type="journal article" date="2023" name="GigaByte">
        <title>Genome assembly of the bearded iris, Iris pallida Lam.</title>
        <authorList>
            <person name="Bruccoleri R.E."/>
            <person name="Oakeley E.J."/>
            <person name="Faust A.M.E."/>
            <person name="Altorfer M."/>
            <person name="Dessus-Babus S."/>
            <person name="Burckhardt D."/>
            <person name="Oertli M."/>
            <person name="Naumann U."/>
            <person name="Petersen F."/>
            <person name="Wong J."/>
        </authorList>
    </citation>
    <scope>NUCLEOTIDE SEQUENCE</scope>
    <source>
        <strain evidence="1">GSM-AAB239-AS_SAM_17_03QT</strain>
    </source>
</reference>
<evidence type="ECO:0000313" key="1">
    <source>
        <dbReference type="EMBL" id="KAJ6831808.1"/>
    </source>
</evidence>
<evidence type="ECO:0000313" key="2">
    <source>
        <dbReference type="Proteomes" id="UP001140949"/>
    </source>
</evidence>
<keyword evidence="2" id="KW-1185">Reference proteome</keyword>
<comment type="caution">
    <text evidence="1">The sequence shown here is derived from an EMBL/GenBank/DDBJ whole genome shotgun (WGS) entry which is preliminary data.</text>
</comment>
<sequence>MMASDSYFLGSHQPSSLDWDPHSFVFGDLHDHTLTLACRFSHVDDVRGVVDWVPAGCGGRLGRPAQAAEGGGCDRRFRRNSPGFWDSSSVDGSMGNLNCLFQDTSTTMADEFIMDFSMPMKETLVEAPNPKRIYSLPLLLPLRTP</sequence>
<dbReference type="EMBL" id="JANAVB010016425">
    <property type="protein sequence ID" value="KAJ6831808.1"/>
    <property type="molecule type" value="Genomic_DNA"/>
</dbReference>
<accession>A0AAX6GU39</accession>